<sequence length="141" mass="15913">MIFTTNLKIRFGHVDPAGIVFYPRYFEFFNTVIEEWCEQALGAGFNRMHTEFGYTLPMVNAECAFIAPTTLGETLVAQLSLSKMGNSSIHVGIELLGEDLLVRIRAKLVLVLMDLESRRAIPLTESLRELMAPYLNEVDGR</sequence>
<dbReference type="PANTHER" id="PTHR31793:SF24">
    <property type="entry name" value="LONG-CHAIN ACYL-COA THIOESTERASE FADM"/>
    <property type="match status" value="1"/>
</dbReference>
<dbReference type="GO" id="GO:0047617">
    <property type="term" value="F:fatty acyl-CoA hydrolase activity"/>
    <property type="evidence" value="ECO:0007669"/>
    <property type="project" value="TreeGrafter"/>
</dbReference>
<accession>A0A4R5W484</accession>
<dbReference type="Pfam" id="PF13279">
    <property type="entry name" value="4HBT_2"/>
    <property type="match status" value="1"/>
</dbReference>
<dbReference type="Gene3D" id="3.10.129.10">
    <property type="entry name" value="Hotdog Thioesterase"/>
    <property type="match status" value="1"/>
</dbReference>
<dbReference type="OrthoDB" id="21822at2"/>
<dbReference type="CDD" id="cd00586">
    <property type="entry name" value="4HBT"/>
    <property type="match status" value="1"/>
</dbReference>
<evidence type="ECO:0000313" key="1">
    <source>
        <dbReference type="EMBL" id="TDK67520.1"/>
    </source>
</evidence>
<proteinExistence type="predicted"/>
<dbReference type="Proteomes" id="UP000294829">
    <property type="component" value="Unassembled WGS sequence"/>
</dbReference>
<dbReference type="PANTHER" id="PTHR31793">
    <property type="entry name" value="4-HYDROXYBENZOYL-COA THIOESTERASE FAMILY MEMBER"/>
    <property type="match status" value="1"/>
</dbReference>
<dbReference type="InterPro" id="IPR029069">
    <property type="entry name" value="HotDog_dom_sf"/>
</dbReference>
<dbReference type="AlphaFoldDB" id="A0A4R5W484"/>
<organism evidence="1 2">
    <name type="scientific">Sapientia aquatica</name>
    <dbReference type="NCBI Taxonomy" id="1549640"/>
    <lineage>
        <taxon>Bacteria</taxon>
        <taxon>Pseudomonadati</taxon>
        <taxon>Pseudomonadota</taxon>
        <taxon>Betaproteobacteria</taxon>
        <taxon>Burkholderiales</taxon>
        <taxon>Oxalobacteraceae</taxon>
        <taxon>Sapientia</taxon>
    </lineage>
</organism>
<protein>
    <submittedName>
        <fullName evidence="1">Acyl-CoA thioesterase</fullName>
    </submittedName>
</protein>
<name>A0A4R5W484_9BURK</name>
<dbReference type="InterPro" id="IPR050563">
    <property type="entry name" value="4-hydroxybenzoyl-CoA_TE"/>
</dbReference>
<dbReference type="EMBL" id="SMYL01000002">
    <property type="protein sequence ID" value="TDK67520.1"/>
    <property type="molecule type" value="Genomic_DNA"/>
</dbReference>
<evidence type="ECO:0000313" key="2">
    <source>
        <dbReference type="Proteomes" id="UP000294829"/>
    </source>
</evidence>
<comment type="caution">
    <text evidence="1">The sequence shown here is derived from an EMBL/GenBank/DDBJ whole genome shotgun (WGS) entry which is preliminary data.</text>
</comment>
<gene>
    <name evidence="1" type="ORF">E2I14_07145</name>
</gene>
<dbReference type="SUPFAM" id="SSF54637">
    <property type="entry name" value="Thioesterase/thiol ester dehydrase-isomerase"/>
    <property type="match status" value="1"/>
</dbReference>
<reference evidence="1 2" key="1">
    <citation type="submission" date="2019-03" db="EMBL/GenBank/DDBJ databases">
        <title>Sapientia aquatica gen. nov., sp. nov., isolated from a crater lake.</title>
        <authorList>
            <person name="Felfoldi T."/>
            <person name="Szabo A."/>
            <person name="Toth E."/>
            <person name="Schumann P."/>
            <person name="Keki Z."/>
            <person name="Marialigeti K."/>
            <person name="Mathe I."/>
        </authorList>
    </citation>
    <scope>NUCLEOTIDE SEQUENCE [LARGE SCALE GENOMIC DNA]</scope>
    <source>
        <strain evidence="1 2">SA-152</strain>
    </source>
</reference>
<dbReference type="RefSeq" id="WP_133326851.1">
    <property type="nucleotide sequence ID" value="NZ_SMYL01000002.1"/>
</dbReference>
<keyword evidence="2" id="KW-1185">Reference proteome</keyword>